<keyword evidence="1" id="KW-0472">Membrane</keyword>
<dbReference type="KEGG" id="fax:FUAX_00800"/>
<evidence type="ECO:0000313" key="3">
    <source>
        <dbReference type="EMBL" id="BDD07648.1"/>
    </source>
</evidence>
<accession>A0AAU9CD35</accession>
<evidence type="ECO:0000259" key="2">
    <source>
        <dbReference type="Pfam" id="PF09835"/>
    </source>
</evidence>
<feature type="transmembrane region" description="Helical" evidence="1">
    <location>
        <begin position="70"/>
        <end position="91"/>
    </location>
</feature>
<proteinExistence type="predicted"/>
<dbReference type="RefSeq" id="WP_338392961.1">
    <property type="nucleotide sequence ID" value="NZ_AP025314.1"/>
</dbReference>
<dbReference type="PANTHER" id="PTHR35102:SF1">
    <property type="entry name" value="E3 UBIQUITIN-PROTEIN LIGASE"/>
    <property type="match status" value="1"/>
</dbReference>
<dbReference type="Proteomes" id="UP001348817">
    <property type="component" value="Chromosome"/>
</dbReference>
<dbReference type="PANTHER" id="PTHR35102">
    <property type="entry name" value="E3 UBIQUITIN-PROTEIN LIGASE"/>
    <property type="match status" value="1"/>
</dbReference>
<reference evidence="3 4" key="1">
    <citation type="submission" date="2021-12" db="EMBL/GenBank/DDBJ databases">
        <title>Genome sequencing of bacteria with rrn-lacking chromosome and rrn-plasmid.</title>
        <authorList>
            <person name="Anda M."/>
            <person name="Iwasaki W."/>
        </authorList>
    </citation>
    <scope>NUCLEOTIDE SEQUENCE [LARGE SCALE GENOMIC DNA]</scope>
    <source>
        <strain evidence="3 4">DSM 100852</strain>
    </source>
</reference>
<organism evidence="3 4">
    <name type="scientific">Fulvitalea axinellae</name>
    <dbReference type="NCBI Taxonomy" id="1182444"/>
    <lineage>
        <taxon>Bacteria</taxon>
        <taxon>Pseudomonadati</taxon>
        <taxon>Bacteroidota</taxon>
        <taxon>Cytophagia</taxon>
        <taxon>Cytophagales</taxon>
        <taxon>Persicobacteraceae</taxon>
        <taxon>Fulvitalea</taxon>
    </lineage>
</organism>
<keyword evidence="4" id="KW-1185">Reference proteome</keyword>
<feature type="transmembrane region" description="Helical" evidence="1">
    <location>
        <begin position="127"/>
        <end position="148"/>
    </location>
</feature>
<protein>
    <submittedName>
        <fullName evidence="3">Membrane protein</fullName>
    </submittedName>
</protein>
<dbReference type="InterPro" id="IPR018639">
    <property type="entry name" value="DUF2062"/>
</dbReference>
<name>A0AAU9CD35_9BACT</name>
<feature type="transmembrane region" description="Helical" evidence="1">
    <location>
        <begin position="28"/>
        <end position="58"/>
    </location>
</feature>
<gene>
    <name evidence="3" type="ORF">FUAX_00800</name>
</gene>
<keyword evidence="1" id="KW-1133">Transmembrane helix</keyword>
<evidence type="ECO:0000256" key="1">
    <source>
        <dbReference type="SAM" id="Phobius"/>
    </source>
</evidence>
<keyword evidence="1" id="KW-0812">Transmembrane</keyword>
<dbReference type="EMBL" id="AP025314">
    <property type="protein sequence ID" value="BDD07648.1"/>
    <property type="molecule type" value="Genomic_DNA"/>
</dbReference>
<dbReference type="AlphaFoldDB" id="A0AAU9CD35"/>
<sequence length="159" mass="17758">MRIRSFFKKKIIDPLAGLLRQGVSPRMLAWSLSIGMAVGFSPLIGLTTLLCTGIAFALKLNPVAINLANWLVYPLQILLFLPFLRFGSNIFGIEFPDLELSQIMAWFQESPWRGIQTLGVSYLAGSLVWLLASVPFVLVTQQIIFLIINKAKRPSQPVK</sequence>
<evidence type="ECO:0000313" key="4">
    <source>
        <dbReference type="Proteomes" id="UP001348817"/>
    </source>
</evidence>
<feature type="domain" description="DUF2062" evidence="2">
    <location>
        <begin position="18"/>
        <end position="135"/>
    </location>
</feature>
<dbReference type="Pfam" id="PF09835">
    <property type="entry name" value="DUF2062"/>
    <property type="match status" value="1"/>
</dbReference>